<evidence type="ECO:0000313" key="2">
    <source>
        <dbReference type="EMBL" id="KJR87746.1"/>
    </source>
</evidence>
<gene>
    <name evidence="2" type="ORF">SPSK_07885</name>
</gene>
<dbReference type="OrthoDB" id="5599753at2759"/>
<name>A0A0F2MHU7_SPOSC</name>
<reference evidence="2 3" key="2">
    <citation type="journal article" date="2015" name="Eukaryot. Cell">
        <title>Asexual propagation of a virulent clone complex in a human and feline outbreak of sporotrichosis.</title>
        <authorList>
            <person name="Teixeira Mde M."/>
            <person name="Rodrigues A.M."/>
            <person name="Tsui C.K."/>
            <person name="de Almeida L.G."/>
            <person name="Van Diepeningen A.D."/>
            <person name="van den Ende B.G."/>
            <person name="Fernandes G.F."/>
            <person name="Kano R."/>
            <person name="Hamelin R.C."/>
            <person name="Lopes-Bezerra L.M."/>
            <person name="Vasconcelos A.T."/>
            <person name="de Hoog S."/>
            <person name="de Camargo Z.P."/>
            <person name="Felipe M.S."/>
        </authorList>
    </citation>
    <scope>NUCLEOTIDE SEQUENCE [LARGE SCALE GENOMIC DNA]</scope>
    <source>
        <strain evidence="2 3">1099-18</strain>
    </source>
</reference>
<keyword evidence="1" id="KW-1133">Transmembrane helix</keyword>
<organism evidence="2 3">
    <name type="scientific">Sporothrix schenckii 1099-18</name>
    <dbReference type="NCBI Taxonomy" id="1397361"/>
    <lineage>
        <taxon>Eukaryota</taxon>
        <taxon>Fungi</taxon>
        <taxon>Dikarya</taxon>
        <taxon>Ascomycota</taxon>
        <taxon>Pezizomycotina</taxon>
        <taxon>Sordariomycetes</taxon>
        <taxon>Sordariomycetidae</taxon>
        <taxon>Ophiostomatales</taxon>
        <taxon>Ophiostomataceae</taxon>
        <taxon>Sporothrix</taxon>
    </lineage>
</organism>
<protein>
    <submittedName>
        <fullName evidence="2">Uncharacterized protein</fullName>
    </submittedName>
</protein>
<dbReference type="KEGG" id="ssck:SPSK_07885"/>
<dbReference type="EMBL" id="AXCR01000004">
    <property type="protein sequence ID" value="KJR87746.1"/>
    <property type="molecule type" value="Genomic_DNA"/>
</dbReference>
<comment type="caution">
    <text evidence="2">The sequence shown here is derived from an EMBL/GenBank/DDBJ whole genome shotgun (WGS) entry which is preliminary data.</text>
</comment>
<reference evidence="2 3" key="1">
    <citation type="journal article" date="2014" name="BMC Genomics">
        <title>Comparative genomics of the major fungal agents of human and animal Sporotrichosis: Sporothrix schenckii and Sporothrix brasiliensis.</title>
        <authorList>
            <person name="Teixeira M.M."/>
            <person name="de Almeida L.G."/>
            <person name="Kubitschek-Barreira P."/>
            <person name="Alves F.L."/>
            <person name="Kioshima E.S."/>
            <person name="Abadio A.K."/>
            <person name="Fernandes L."/>
            <person name="Derengowski L.S."/>
            <person name="Ferreira K.S."/>
            <person name="Souza R.C."/>
            <person name="Ruiz J.C."/>
            <person name="de Andrade N.C."/>
            <person name="Paes H.C."/>
            <person name="Nicola A.M."/>
            <person name="Albuquerque P."/>
            <person name="Gerber A.L."/>
            <person name="Martins V.P."/>
            <person name="Peconick L.D."/>
            <person name="Neto A.V."/>
            <person name="Chaucanez C.B."/>
            <person name="Silva P.A."/>
            <person name="Cunha O.L."/>
            <person name="de Oliveira F.F."/>
            <person name="dos Santos T.C."/>
            <person name="Barros A.L."/>
            <person name="Soares M.A."/>
            <person name="de Oliveira L.M."/>
            <person name="Marini M.M."/>
            <person name="Villalobos-Duno H."/>
            <person name="Cunha M.M."/>
            <person name="de Hoog S."/>
            <person name="da Silveira J.F."/>
            <person name="Henrissat B."/>
            <person name="Nino-Vega G.A."/>
            <person name="Cisalpino P.S."/>
            <person name="Mora-Montes H.M."/>
            <person name="Almeida S.R."/>
            <person name="Stajich J.E."/>
            <person name="Lopes-Bezerra L.M."/>
            <person name="Vasconcelos A.T."/>
            <person name="Felipe M.S."/>
        </authorList>
    </citation>
    <scope>NUCLEOTIDE SEQUENCE [LARGE SCALE GENOMIC DNA]</scope>
    <source>
        <strain evidence="2 3">1099-18</strain>
    </source>
</reference>
<dbReference type="RefSeq" id="XP_016590422.1">
    <property type="nucleotide sequence ID" value="XM_016734538.1"/>
</dbReference>
<accession>A0A0F2MHU7</accession>
<keyword evidence="1" id="KW-0472">Membrane</keyword>
<evidence type="ECO:0000313" key="3">
    <source>
        <dbReference type="Proteomes" id="UP000033710"/>
    </source>
</evidence>
<proteinExistence type="predicted"/>
<evidence type="ECO:0000256" key="1">
    <source>
        <dbReference type="SAM" id="Phobius"/>
    </source>
</evidence>
<dbReference type="Proteomes" id="UP000033710">
    <property type="component" value="Unassembled WGS sequence"/>
</dbReference>
<sequence length="271" mass="29155">MPLTVPSKATLVALSLVPVVAPTVYLLLVQAITSYYVGASATQQRVLTAKDKDAVAAAAATAASGAAKTFSDATTVADTVPPHSLPAEVYGDDAPYVVYCERVVSKPVPIQRLTTGRADGQLLTTYLRGTFGAFSWTPMGLIMHRIVQDPALRKTFGADHLEALAFQKDDVACGPHLVTYRSRDRAELMTQPLADKPDLVVHAVIVAAVETTASGNEVVFVNETWFWRHAKDEPPSLLESAAGRWVHNLIGSWMIFKGTTKVTAPVKAKKE</sequence>
<feature type="transmembrane region" description="Helical" evidence="1">
    <location>
        <begin position="12"/>
        <end position="37"/>
    </location>
</feature>
<keyword evidence="1" id="KW-0812">Transmembrane</keyword>
<dbReference type="VEuPathDB" id="FungiDB:SPSK_07885"/>
<dbReference type="AlphaFoldDB" id="A0A0F2MHU7"/>
<dbReference type="GeneID" id="27669815"/>